<organism evidence="2 3">
    <name type="scientific">Arsenicicoccus cauae</name>
    <dbReference type="NCBI Taxonomy" id="2663847"/>
    <lineage>
        <taxon>Bacteria</taxon>
        <taxon>Bacillati</taxon>
        <taxon>Actinomycetota</taxon>
        <taxon>Actinomycetes</taxon>
        <taxon>Micrococcales</taxon>
        <taxon>Intrasporangiaceae</taxon>
        <taxon>Arsenicicoccus</taxon>
    </lineage>
</organism>
<evidence type="ECO:0000256" key="1">
    <source>
        <dbReference type="SAM" id="Phobius"/>
    </source>
</evidence>
<comment type="caution">
    <text evidence="2">The sequence shown here is derived from an EMBL/GenBank/DDBJ whole genome shotgun (WGS) entry which is preliminary data.</text>
</comment>
<name>A0A6I3I8F4_9MICO</name>
<dbReference type="Proteomes" id="UP000431092">
    <property type="component" value="Unassembled WGS sequence"/>
</dbReference>
<dbReference type="AlphaFoldDB" id="A0A6I3I8F4"/>
<keyword evidence="1" id="KW-1133">Transmembrane helix</keyword>
<keyword evidence="1" id="KW-0472">Membrane</keyword>
<dbReference type="EMBL" id="WLVL01000039">
    <property type="protein sequence ID" value="MTB72454.1"/>
    <property type="molecule type" value="Genomic_DNA"/>
</dbReference>
<dbReference type="RefSeq" id="WP_154593735.1">
    <property type="nucleotide sequence ID" value="NZ_CP171001.1"/>
</dbReference>
<proteinExistence type="predicted"/>
<feature type="transmembrane region" description="Helical" evidence="1">
    <location>
        <begin position="59"/>
        <end position="84"/>
    </location>
</feature>
<evidence type="ECO:0008006" key="4">
    <source>
        <dbReference type="Google" id="ProtNLM"/>
    </source>
</evidence>
<gene>
    <name evidence="2" type="ORF">GGG17_10840</name>
</gene>
<accession>A0A6I3I8F4</accession>
<evidence type="ECO:0000313" key="3">
    <source>
        <dbReference type="Proteomes" id="UP000431092"/>
    </source>
</evidence>
<evidence type="ECO:0000313" key="2">
    <source>
        <dbReference type="EMBL" id="MTB72454.1"/>
    </source>
</evidence>
<protein>
    <recommendedName>
        <fullName evidence="4">Transmembrane protein</fullName>
    </recommendedName>
</protein>
<sequence>MTQNLTLLIDAAWKVLAVGLVLGAGLPALFALGIRSMAYGVGGSAEIDSTARPHPAGRVIGILCFALVAAAILLGITIIVASGFGKAVSFEHVYPTIVDKH</sequence>
<keyword evidence="1" id="KW-0812">Transmembrane</keyword>
<feature type="transmembrane region" description="Helical" evidence="1">
    <location>
        <begin position="12"/>
        <end position="34"/>
    </location>
</feature>
<keyword evidence="3" id="KW-1185">Reference proteome</keyword>
<reference evidence="2 3" key="1">
    <citation type="submission" date="2019-11" db="EMBL/GenBank/DDBJ databases">
        <title>Whole genome sequencing identifies a novel species of the genus Arsenicicoccus isolated from human blood.</title>
        <authorList>
            <person name="Jeong J.H."/>
            <person name="Kweon O.J."/>
            <person name="Kim H.R."/>
            <person name="Kim T.-H."/>
            <person name="Ha S.-M."/>
            <person name="Lee M.-K."/>
        </authorList>
    </citation>
    <scope>NUCLEOTIDE SEQUENCE [LARGE SCALE GENOMIC DNA]</scope>
    <source>
        <strain evidence="2 3">MKL-02</strain>
    </source>
</reference>